<organism evidence="1 2">
    <name type="scientific">Bradyrhizobium barranii subsp. apii</name>
    <dbReference type="NCBI Taxonomy" id="2819348"/>
    <lineage>
        <taxon>Bacteria</taxon>
        <taxon>Pseudomonadati</taxon>
        <taxon>Pseudomonadota</taxon>
        <taxon>Alphaproteobacteria</taxon>
        <taxon>Hyphomicrobiales</taxon>
        <taxon>Nitrobacteraceae</taxon>
        <taxon>Bradyrhizobium</taxon>
        <taxon>Bradyrhizobium barranii</taxon>
    </lineage>
</organism>
<name>A0A8T5UVF3_9BRAD</name>
<protein>
    <submittedName>
        <fullName evidence="1">Uncharacterized protein</fullName>
    </submittedName>
</protein>
<reference evidence="1" key="2">
    <citation type="submission" date="2022-04" db="EMBL/GenBank/DDBJ databases">
        <authorList>
            <person name="Bromfield E.S.P."/>
            <person name="Cloutier S."/>
        </authorList>
    </citation>
    <scope>NUCLEOTIDE SEQUENCE</scope>
    <source>
        <strain evidence="1">1S5</strain>
    </source>
</reference>
<evidence type="ECO:0000313" key="2">
    <source>
        <dbReference type="Proteomes" id="UP000551709"/>
    </source>
</evidence>
<evidence type="ECO:0000313" key="1">
    <source>
        <dbReference type="EMBL" id="UPT87530.1"/>
    </source>
</evidence>
<proteinExistence type="predicted"/>
<dbReference type="EMBL" id="CP096255">
    <property type="protein sequence ID" value="UPT87530.1"/>
    <property type="molecule type" value="Genomic_DNA"/>
</dbReference>
<dbReference type="AlphaFoldDB" id="A0A8T5UVF3"/>
<gene>
    <name evidence="1" type="ORF">HAP41_0000046730</name>
</gene>
<sequence>MNDTDFEQEELNWDDALDWLYGELELCQCDPAENEWQVGYETALRDFFSHLIGRDPSETLH</sequence>
<dbReference type="Proteomes" id="UP000551709">
    <property type="component" value="Chromosome"/>
</dbReference>
<accession>A0A8T5UVF3</accession>
<dbReference type="RefSeq" id="WP_166067313.1">
    <property type="nucleotide sequence ID" value="NZ_CP096255.1"/>
</dbReference>
<reference evidence="1" key="1">
    <citation type="journal article" date="2017" name="Syst. Appl. Microbiol.">
        <title>Soybeans inoculated with root zone soils of Canadian native legumes harbour diverse and novel Bradyrhizobium spp. that possess agricultural potential.</title>
        <authorList>
            <person name="Bromfield E.S.P."/>
            <person name="Cloutier S."/>
            <person name="Tambong J.T."/>
            <person name="Tran Thi T.V."/>
        </authorList>
    </citation>
    <scope>NUCLEOTIDE SEQUENCE</scope>
    <source>
        <strain evidence="1">1S5</strain>
    </source>
</reference>